<keyword evidence="2" id="KW-1133">Transmembrane helix</keyword>
<evidence type="ECO:0000313" key="4">
    <source>
        <dbReference type="Proteomes" id="UP000318380"/>
    </source>
</evidence>
<feature type="compositionally biased region" description="Pro residues" evidence="1">
    <location>
        <begin position="110"/>
        <end position="131"/>
    </location>
</feature>
<evidence type="ECO:0000256" key="2">
    <source>
        <dbReference type="SAM" id="Phobius"/>
    </source>
</evidence>
<feature type="transmembrane region" description="Helical" evidence="2">
    <location>
        <begin position="63"/>
        <end position="87"/>
    </location>
</feature>
<dbReference type="Proteomes" id="UP000318380">
    <property type="component" value="Unassembled WGS sequence"/>
</dbReference>
<feature type="compositionally biased region" description="Pro residues" evidence="1">
    <location>
        <begin position="168"/>
        <end position="177"/>
    </location>
</feature>
<keyword evidence="2" id="KW-0472">Membrane</keyword>
<evidence type="ECO:0000256" key="1">
    <source>
        <dbReference type="SAM" id="MobiDB-lite"/>
    </source>
</evidence>
<keyword evidence="2" id="KW-0812">Transmembrane</keyword>
<comment type="caution">
    <text evidence="3">The sequence shown here is derived from an EMBL/GenBank/DDBJ whole genome shotgun (WGS) entry which is preliminary data.</text>
</comment>
<sequence>MKRFVVPPNWPTPPRRSWVPPKTWRPDPDWPPAPAGWRFWVDGKGNTVRGPVGRYGGTSRRAVLTGAGGIALFLAINVWALSAIGLFDGEDKPPQLQVAPVLDDKSPTPTVTPPKVSPTVPKPSTPPPPTRTPTVKPTVKPTKTRTTRVPERTESRDPKPTRTTTTPTRPPVTPTWRPPTREDILREYCRQRGWDPDWCNPDNWPRNTSEPSTPPSGN</sequence>
<gene>
    <name evidence="3" type="ORF">FB561_2548</name>
</gene>
<dbReference type="EMBL" id="VIVK01000001">
    <property type="protein sequence ID" value="TWD81432.1"/>
    <property type="molecule type" value="Genomic_DNA"/>
</dbReference>
<dbReference type="RefSeq" id="WP_145806271.1">
    <property type="nucleotide sequence ID" value="NZ_VIVK01000001.1"/>
</dbReference>
<dbReference type="AlphaFoldDB" id="A0A561BRN1"/>
<feature type="region of interest" description="Disordered" evidence="1">
    <location>
        <begin position="97"/>
        <end position="218"/>
    </location>
</feature>
<name>A0A561BRN1_9ACTN</name>
<proteinExistence type="predicted"/>
<keyword evidence="4" id="KW-1185">Reference proteome</keyword>
<reference evidence="3 4" key="1">
    <citation type="submission" date="2019-06" db="EMBL/GenBank/DDBJ databases">
        <title>Sequencing the genomes of 1000 actinobacteria strains.</title>
        <authorList>
            <person name="Klenk H.-P."/>
        </authorList>
    </citation>
    <scope>NUCLEOTIDE SEQUENCE [LARGE SCALE GENOMIC DNA]</scope>
    <source>
        <strain evidence="3 4">DSM 24683</strain>
    </source>
</reference>
<feature type="compositionally biased region" description="Basic and acidic residues" evidence="1">
    <location>
        <begin position="179"/>
        <end position="195"/>
    </location>
</feature>
<evidence type="ECO:0000313" key="3">
    <source>
        <dbReference type="EMBL" id="TWD81432.1"/>
    </source>
</evidence>
<dbReference type="PRINTS" id="PR01217">
    <property type="entry name" value="PRICHEXTENSN"/>
</dbReference>
<feature type="compositionally biased region" description="Low complexity" evidence="1">
    <location>
        <begin position="132"/>
        <end position="141"/>
    </location>
</feature>
<feature type="compositionally biased region" description="Basic and acidic residues" evidence="1">
    <location>
        <begin position="148"/>
        <end position="160"/>
    </location>
</feature>
<accession>A0A561BRN1</accession>
<organism evidence="3 4">
    <name type="scientific">Kribbella amoyensis</name>
    <dbReference type="NCBI Taxonomy" id="996641"/>
    <lineage>
        <taxon>Bacteria</taxon>
        <taxon>Bacillati</taxon>
        <taxon>Actinomycetota</taxon>
        <taxon>Actinomycetes</taxon>
        <taxon>Propionibacteriales</taxon>
        <taxon>Kribbellaceae</taxon>
        <taxon>Kribbella</taxon>
    </lineage>
</organism>
<dbReference type="OrthoDB" id="3830902at2"/>
<protein>
    <submittedName>
        <fullName evidence="3">Uncharacterized protein</fullName>
    </submittedName>
</protein>